<dbReference type="SMART" id="SM00857">
    <property type="entry name" value="Resolvase"/>
    <property type="match status" value="1"/>
</dbReference>
<sequence>MLIGYARVSTKEQETDLQLDALRRAGVTEIYEEKASSVGARPQLRRCLAALKKGDVFVIYKLDRVARSLPDLLSILADIKTAGALVKSLTEPLDTTTAMGSFVIQILGAVAELERGIIRERSIAGQQAARDRGKLPGRSRALVPDAEAEVVKLYASGEYTLNTLAKLFGVSDSVVKRAIYRAKKPGHSSLR</sequence>
<evidence type="ECO:0000256" key="2">
    <source>
        <dbReference type="ARBA" id="ARBA00023125"/>
    </source>
</evidence>
<dbReference type="GO" id="GO:0003677">
    <property type="term" value="F:DNA binding"/>
    <property type="evidence" value="ECO:0007669"/>
    <property type="project" value="UniProtKB-KW"/>
</dbReference>
<dbReference type="InterPro" id="IPR013324">
    <property type="entry name" value="RNA_pol_sigma_r3/r4-like"/>
</dbReference>
<dbReference type="CDD" id="cd03768">
    <property type="entry name" value="SR_ResInv"/>
    <property type="match status" value="1"/>
</dbReference>
<keyword evidence="1" id="KW-0229">DNA integration</keyword>
<dbReference type="Gene3D" id="3.40.50.1390">
    <property type="entry name" value="Resolvase, N-terminal catalytic domain"/>
    <property type="match status" value="1"/>
</dbReference>
<dbReference type="Proteomes" id="UP000186609">
    <property type="component" value="Chromosome"/>
</dbReference>
<name>A0A1P8JUW0_9BURK</name>
<evidence type="ECO:0000256" key="3">
    <source>
        <dbReference type="ARBA" id="ARBA00023172"/>
    </source>
</evidence>
<feature type="active site" description="O-(5'-phospho-DNA)-serine intermediate" evidence="4 5">
    <location>
        <position position="9"/>
    </location>
</feature>
<dbReference type="OrthoDB" id="8585334at2"/>
<keyword evidence="3" id="KW-0233">DNA recombination</keyword>
<evidence type="ECO:0000259" key="6">
    <source>
        <dbReference type="PROSITE" id="PS51736"/>
    </source>
</evidence>
<keyword evidence="2" id="KW-0238">DNA-binding</keyword>
<dbReference type="InterPro" id="IPR006118">
    <property type="entry name" value="Recombinase_CS"/>
</dbReference>
<dbReference type="GO" id="GO:0000150">
    <property type="term" value="F:DNA strand exchange activity"/>
    <property type="evidence" value="ECO:0007669"/>
    <property type="project" value="InterPro"/>
</dbReference>
<feature type="domain" description="Resolvase/invertase-type recombinase catalytic" evidence="6">
    <location>
        <begin position="1"/>
        <end position="133"/>
    </location>
</feature>
<evidence type="ECO:0000256" key="5">
    <source>
        <dbReference type="PROSITE-ProRule" id="PRU10137"/>
    </source>
</evidence>
<evidence type="ECO:0000256" key="4">
    <source>
        <dbReference type="PIRSR" id="PIRSR606118-50"/>
    </source>
</evidence>
<dbReference type="PANTHER" id="PTHR30461">
    <property type="entry name" value="DNA-INVERTASE FROM LAMBDOID PROPHAGE"/>
    <property type="match status" value="1"/>
</dbReference>
<organism evidence="7 8">
    <name type="scientific">Rhodoferax koreensis</name>
    <dbReference type="NCBI Taxonomy" id="1842727"/>
    <lineage>
        <taxon>Bacteria</taxon>
        <taxon>Pseudomonadati</taxon>
        <taxon>Pseudomonadota</taxon>
        <taxon>Betaproteobacteria</taxon>
        <taxon>Burkholderiales</taxon>
        <taxon>Comamonadaceae</taxon>
        <taxon>Rhodoferax</taxon>
    </lineage>
</organism>
<dbReference type="GO" id="GO:0015074">
    <property type="term" value="P:DNA integration"/>
    <property type="evidence" value="ECO:0007669"/>
    <property type="project" value="UniProtKB-KW"/>
</dbReference>
<dbReference type="KEGG" id="rhy:RD110_10315"/>
<evidence type="ECO:0000313" key="7">
    <source>
        <dbReference type="EMBL" id="APW37533.1"/>
    </source>
</evidence>
<keyword evidence="8" id="KW-1185">Reference proteome</keyword>
<evidence type="ECO:0000313" key="8">
    <source>
        <dbReference type="Proteomes" id="UP000186609"/>
    </source>
</evidence>
<dbReference type="Pfam" id="PF00239">
    <property type="entry name" value="Resolvase"/>
    <property type="match status" value="1"/>
</dbReference>
<dbReference type="PROSITE" id="PS00397">
    <property type="entry name" value="RECOMBINASES_1"/>
    <property type="match status" value="1"/>
</dbReference>
<dbReference type="EMBL" id="CP019236">
    <property type="protein sequence ID" value="APW37533.1"/>
    <property type="molecule type" value="Genomic_DNA"/>
</dbReference>
<protein>
    <submittedName>
        <fullName evidence="7">Resolvase</fullName>
    </submittedName>
</protein>
<dbReference type="SUPFAM" id="SSF53041">
    <property type="entry name" value="Resolvase-like"/>
    <property type="match status" value="1"/>
</dbReference>
<dbReference type="PANTHER" id="PTHR30461:SF2">
    <property type="entry name" value="SERINE RECOMBINASE PINE-RELATED"/>
    <property type="match status" value="1"/>
</dbReference>
<gene>
    <name evidence="7" type="ORF">RD110_10315</name>
</gene>
<dbReference type="STRING" id="1842727.RD110_10315"/>
<proteinExistence type="predicted"/>
<dbReference type="PROSITE" id="PS00398">
    <property type="entry name" value="RECOMBINASES_2"/>
    <property type="match status" value="1"/>
</dbReference>
<dbReference type="InterPro" id="IPR050639">
    <property type="entry name" value="SSR_resolvase"/>
</dbReference>
<dbReference type="InterPro" id="IPR006119">
    <property type="entry name" value="Resolv_N"/>
</dbReference>
<dbReference type="RefSeq" id="WP_076199141.1">
    <property type="nucleotide sequence ID" value="NZ_CP019236.1"/>
</dbReference>
<dbReference type="PROSITE" id="PS51736">
    <property type="entry name" value="RECOMBINASES_3"/>
    <property type="match status" value="1"/>
</dbReference>
<dbReference type="AlphaFoldDB" id="A0A1P8JUW0"/>
<reference evidence="7 8" key="1">
    <citation type="submission" date="2017-01" db="EMBL/GenBank/DDBJ databases">
        <authorList>
            <person name="Mah S.A."/>
            <person name="Swanson W.J."/>
            <person name="Moy G.W."/>
            <person name="Vacquier V.D."/>
        </authorList>
    </citation>
    <scope>NUCLEOTIDE SEQUENCE [LARGE SCALE GENOMIC DNA]</scope>
    <source>
        <strain evidence="7 8">DCY110</strain>
    </source>
</reference>
<evidence type="ECO:0000256" key="1">
    <source>
        <dbReference type="ARBA" id="ARBA00022908"/>
    </source>
</evidence>
<accession>A0A1P8JUW0</accession>
<dbReference type="SUPFAM" id="SSF88659">
    <property type="entry name" value="Sigma3 and sigma4 domains of RNA polymerase sigma factors"/>
    <property type="match status" value="1"/>
</dbReference>
<dbReference type="InterPro" id="IPR036162">
    <property type="entry name" value="Resolvase-like_N_sf"/>
</dbReference>